<evidence type="ECO:0000313" key="4">
    <source>
        <dbReference type="EMBL" id="MYL33858.1"/>
    </source>
</evidence>
<dbReference type="EMBL" id="WMEQ01000006">
    <property type="protein sequence ID" value="MYL33858.1"/>
    <property type="molecule type" value="Genomic_DNA"/>
</dbReference>
<proteinExistence type="predicted"/>
<evidence type="ECO:0000256" key="2">
    <source>
        <dbReference type="SAM" id="SignalP"/>
    </source>
</evidence>
<evidence type="ECO:0000259" key="3">
    <source>
        <dbReference type="Pfam" id="PF13205"/>
    </source>
</evidence>
<dbReference type="RefSeq" id="WP_160909572.1">
    <property type="nucleotide sequence ID" value="NZ_WMEQ01000006.1"/>
</dbReference>
<evidence type="ECO:0000313" key="5">
    <source>
        <dbReference type="Proteomes" id="UP000468638"/>
    </source>
</evidence>
<dbReference type="Proteomes" id="UP000468638">
    <property type="component" value="Unassembled WGS sequence"/>
</dbReference>
<comment type="caution">
    <text evidence="4">The sequence shown here is derived from an EMBL/GenBank/DDBJ whole genome shotgun (WGS) entry which is preliminary data.</text>
</comment>
<feature type="chain" id="PRO_5026323556" description="SbsA Ig-like domain-containing protein" evidence="2">
    <location>
        <begin position="26"/>
        <end position="503"/>
    </location>
</feature>
<dbReference type="AlphaFoldDB" id="A0A6I4ZUL3"/>
<keyword evidence="1 2" id="KW-0732">Signal</keyword>
<dbReference type="Pfam" id="PF13205">
    <property type="entry name" value="Big_5"/>
    <property type="match status" value="1"/>
</dbReference>
<feature type="signal peptide" evidence="2">
    <location>
        <begin position="1"/>
        <end position="25"/>
    </location>
</feature>
<dbReference type="Gene3D" id="2.60.40.1220">
    <property type="match status" value="1"/>
</dbReference>
<feature type="domain" description="SbsA Ig-like" evidence="3">
    <location>
        <begin position="28"/>
        <end position="120"/>
    </location>
</feature>
<reference evidence="4 5" key="1">
    <citation type="submission" date="2019-11" db="EMBL/GenBank/DDBJ databases">
        <title>Genome sequences of 17 halophilic strains isolated from different environments.</title>
        <authorList>
            <person name="Furrow R.E."/>
        </authorList>
    </citation>
    <scope>NUCLEOTIDE SEQUENCE [LARGE SCALE GENOMIC DNA]</scope>
    <source>
        <strain evidence="4 5">22514_16_FS</strain>
    </source>
</reference>
<organism evidence="4 5">
    <name type="scientific">Pontibacillus yanchengensis</name>
    <dbReference type="NCBI Taxonomy" id="462910"/>
    <lineage>
        <taxon>Bacteria</taxon>
        <taxon>Bacillati</taxon>
        <taxon>Bacillota</taxon>
        <taxon>Bacilli</taxon>
        <taxon>Bacillales</taxon>
        <taxon>Bacillaceae</taxon>
        <taxon>Pontibacillus</taxon>
    </lineage>
</organism>
<evidence type="ECO:0000256" key="1">
    <source>
        <dbReference type="ARBA" id="ARBA00022729"/>
    </source>
</evidence>
<sequence>MKKFCLSMMLTFILSFVGLQSTALAESNSNENIATDKMWAITFNTAMSLESAKEEINVHNHDGAVISTTISYGANEKQILVHPPKENYAPNTTYTLTVHDEIVSKSGVKATSPHTMNFTTQKEGWGDYHSIKEMQMKDPKGEAYTVHLLADEQPPAISSSTMWFDNPYKAEFKLAIENDASKKIVSTPIAGSEETTFYQNEAVALDDLVRKINDNVFVISQMAYSSSTEDYFYAVQDGGIELITFSFADGETSSNIINTFKKFDYLNDTTYQQAFYNNAFGLTLHTQYTFNHEDVVFTQQQGLDEKAFQKKAEDIVNSVHEIFYDDLISTVGSSEERDFSRIKDDLRPLVTQDHLEKIEDAYYDVCIECEAWYMNVDWSWDIHMNTLENTPNQMTAETVELEGIMASGGYDVVSLNKENGNWKLAHFSGSLFDSNRHLNLSKDQAKQIALELDTVNSVSYLGKNTEQNTDHNGDTYTTTIYRFSVNDGEGTMTVDASTGSAFY</sequence>
<name>A0A6I4ZUL3_9BACI</name>
<dbReference type="InterPro" id="IPR032812">
    <property type="entry name" value="SbsA_Ig"/>
</dbReference>
<dbReference type="OrthoDB" id="2958497at2"/>
<gene>
    <name evidence="4" type="ORF">GLW05_09630</name>
</gene>
<protein>
    <recommendedName>
        <fullName evidence="3">SbsA Ig-like domain-containing protein</fullName>
    </recommendedName>
</protein>
<accession>A0A6I4ZUL3</accession>
<dbReference type="InterPro" id="IPR014755">
    <property type="entry name" value="Cu-Rt/internalin_Ig-like"/>
</dbReference>